<dbReference type="InterPro" id="IPR005790">
    <property type="entry name" value="DNA_polIII_delta"/>
</dbReference>
<organism evidence="9 10">
    <name type="scientific">Candidatus Woykebacteria bacterium RBG_13_40_15</name>
    <dbReference type="NCBI Taxonomy" id="1802593"/>
    <lineage>
        <taxon>Bacteria</taxon>
        <taxon>Candidatus Woykeibacteriota</taxon>
    </lineage>
</organism>
<evidence type="ECO:0000256" key="2">
    <source>
        <dbReference type="ARBA" id="ARBA00022679"/>
    </source>
</evidence>
<evidence type="ECO:0000313" key="10">
    <source>
        <dbReference type="Proteomes" id="UP000176631"/>
    </source>
</evidence>
<evidence type="ECO:0000256" key="1">
    <source>
        <dbReference type="ARBA" id="ARBA00012417"/>
    </source>
</evidence>
<dbReference type="Pfam" id="PF21694">
    <property type="entry name" value="DNA_pol3_delta_C"/>
    <property type="match status" value="1"/>
</dbReference>
<dbReference type="STRING" id="1802593.A2172_01105"/>
<comment type="caution">
    <text evidence="9">The sequence shown here is derived from an EMBL/GenBank/DDBJ whole genome shotgun (WGS) entry which is preliminary data.</text>
</comment>
<dbReference type="GO" id="GO:0009360">
    <property type="term" value="C:DNA polymerase III complex"/>
    <property type="evidence" value="ECO:0007669"/>
    <property type="project" value="TreeGrafter"/>
</dbReference>
<feature type="domain" description="DNA polymerase III delta subunit-like C-terminal" evidence="8">
    <location>
        <begin position="108"/>
        <end position="212"/>
    </location>
</feature>
<name>A0A1G1W8Y0_9BACT</name>
<dbReference type="EMBL" id="MHCP01000015">
    <property type="protein sequence ID" value="OGY24125.1"/>
    <property type="molecule type" value="Genomic_DNA"/>
</dbReference>
<dbReference type="GO" id="GO:0003677">
    <property type="term" value="F:DNA binding"/>
    <property type="evidence" value="ECO:0007669"/>
    <property type="project" value="InterPro"/>
</dbReference>
<comment type="similarity">
    <text evidence="6">Belongs to the DNA polymerase HolA subunit family.</text>
</comment>
<dbReference type="InterPro" id="IPR008921">
    <property type="entry name" value="DNA_pol3_clamp-load_cplx_C"/>
</dbReference>
<comment type="catalytic activity">
    <reaction evidence="7">
        <text>DNA(n) + a 2'-deoxyribonucleoside 5'-triphosphate = DNA(n+1) + diphosphate</text>
        <dbReference type="Rhea" id="RHEA:22508"/>
        <dbReference type="Rhea" id="RHEA-COMP:17339"/>
        <dbReference type="Rhea" id="RHEA-COMP:17340"/>
        <dbReference type="ChEBI" id="CHEBI:33019"/>
        <dbReference type="ChEBI" id="CHEBI:61560"/>
        <dbReference type="ChEBI" id="CHEBI:173112"/>
        <dbReference type="EC" id="2.7.7.7"/>
    </reaction>
</comment>
<evidence type="ECO:0000313" key="9">
    <source>
        <dbReference type="EMBL" id="OGY24125.1"/>
    </source>
</evidence>
<dbReference type="PANTHER" id="PTHR34388:SF1">
    <property type="entry name" value="DNA POLYMERASE III SUBUNIT DELTA"/>
    <property type="match status" value="1"/>
</dbReference>
<keyword evidence="4" id="KW-0235">DNA replication</keyword>
<dbReference type="Proteomes" id="UP000176631">
    <property type="component" value="Unassembled WGS sequence"/>
</dbReference>
<dbReference type="SUPFAM" id="SSF48019">
    <property type="entry name" value="post-AAA+ oligomerization domain-like"/>
    <property type="match status" value="1"/>
</dbReference>
<gene>
    <name evidence="9" type="ORF">A2172_01105</name>
</gene>
<evidence type="ECO:0000256" key="4">
    <source>
        <dbReference type="ARBA" id="ARBA00022705"/>
    </source>
</evidence>
<dbReference type="PANTHER" id="PTHR34388">
    <property type="entry name" value="DNA POLYMERASE III SUBUNIT DELTA"/>
    <property type="match status" value="1"/>
</dbReference>
<sequence length="216" mass="24951">MIYLIHGQNQVDSRRFLIRLRSNYKNIRVIPGKNLNDKDFLKLIKEYNQPLFEGREAILIEEFDGNWDILPKQEIKGIDIILWADRKIDKLVPKTKTFLFEQQKKLSAFKLVDAVLYKDEKEALVILDTLLKKKEPGEKIIGAFLRGFGLLYCAKTGSLEKAKIPLFASERIKEQEKNWNKAEIKRALLNLIYADVTVKGGQNASIALTTFINRVT</sequence>
<dbReference type="AlphaFoldDB" id="A0A1G1W8Y0"/>
<accession>A0A1G1W8Y0</accession>
<dbReference type="GO" id="GO:0003887">
    <property type="term" value="F:DNA-directed DNA polymerase activity"/>
    <property type="evidence" value="ECO:0007669"/>
    <property type="project" value="UniProtKB-KW"/>
</dbReference>
<dbReference type="InterPro" id="IPR048466">
    <property type="entry name" value="DNA_pol3_delta-like_C"/>
</dbReference>
<keyword evidence="5" id="KW-0239">DNA-directed DNA polymerase</keyword>
<keyword evidence="3" id="KW-0548">Nucleotidyltransferase</keyword>
<dbReference type="Gene3D" id="1.20.272.10">
    <property type="match status" value="1"/>
</dbReference>
<reference evidence="9 10" key="1">
    <citation type="journal article" date="2016" name="Nat. Commun.">
        <title>Thousands of microbial genomes shed light on interconnected biogeochemical processes in an aquifer system.</title>
        <authorList>
            <person name="Anantharaman K."/>
            <person name="Brown C.T."/>
            <person name="Hug L.A."/>
            <person name="Sharon I."/>
            <person name="Castelle C.J."/>
            <person name="Probst A.J."/>
            <person name="Thomas B.C."/>
            <person name="Singh A."/>
            <person name="Wilkins M.J."/>
            <person name="Karaoz U."/>
            <person name="Brodie E.L."/>
            <person name="Williams K.H."/>
            <person name="Hubbard S.S."/>
            <person name="Banfield J.F."/>
        </authorList>
    </citation>
    <scope>NUCLEOTIDE SEQUENCE [LARGE SCALE GENOMIC DNA]</scope>
</reference>
<evidence type="ECO:0000256" key="7">
    <source>
        <dbReference type="ARBA" id="ARBA00049244"/>
    </source>
</evidence>
<dbReference type="EC" id="2.7.7.7" evidence="1"/>
<evidence type="ECO:0000256" key="5">
    <source>
        <dbReference type="ARBA" id="ARBA00022932"/>
    </source>
</evidence>
<protein>
    <recommendedName>
        <fullName evidence="1">DNA-directed DNA polymerase</fullName>
        <ecNumber evidence="1">2.7.7.7</ecNumber>
    </recommendedName>
</protein>
<evidence type="ECO:0000256" key="6">
    <source>
        <dbReference type="ARBA" id="ARBA00034754"/>
    </source>
</evidence>
<keyword evidence="2" id="KW-0808">Transferase</keyword>
<proteinExistence type="inferred from homology"/>
<evidence type="ECO:0000259" key="8">
    <source>
        <dbReference type="Pfam" id="PF21694"/>
    </source>
</evidence>
<evidence type="ECO:0000256" key="3">
    <source>
        <dbReference type="ARBA" id="ARBA00022695"/>
    </source>
</evidence>
<dbReference type="GO" id="GO:0006261">
    <property type="term" value="P:DNA-templated DNA replication"/>
    <property type="evidence" value="ECO:0007669"/>
    <property type="project" value="TreeGrafter"/>
</dbReference>